<name>A0ABT5IZA8_9NEIS</name>
<dbReference type="EMBL" id="JAQQLF010000007">
    <property type="protein sequence ID" value="MDC7716944.1"/>
    <property type="molecule type" value="Genomic_DNA"/>
</dbReference>
<keyword evidence="2" id="KW-1185">Reference proteome</keyword>
<reference evidence="1 2" key="1">
    <citation type="submission" date="2023-01" db="EMBL/GenBank/DDBJ databases">
        <title>Novel species of the genus Vogesella isolated from rivers.</title>
        <authorList>
            <person name="Lu H."/>
        </authorList>
    </citation>
    <scope>NUCLEOTIDE SEQUENCE [LARGE SCALE GENOMIC DNA]</scope>
    <source>
        <strain evidence="1 2">DC21W</strain>
    </source>
</reference>
<evidence type="ECO:0000313" key="2">
    <source>
        <dbReference type="Proteomes" id="UP001219956"/>
    </source>
</evidence>
<dbReference type="RefSeq" id="WP_272751304.1">
    <property type="nucleotide sequence ID" value="NZ_JAQQLF010000007.1"/>
</dbReference>
<organism evidence="1 2">
    <name type="scientific">Vogesella aquatica</name>
    <dbReference type="NCBI Taxonomy" id="2984206"/>
    <lineage>
        <taxon>Bacteria</taxon>
        <taxon>Pseudomonadati</taxon>
        <taxon>Pseudomonadota</taxon>
        <taxon>Betaproteobacteria</taxon>
        <taxon>Neisseriales</taxon>
        <taxon>Chromobacteriaceae</taxon>
        <taxon>Vogesella</taxon>
    </lineage>
</organism>
<sequence length="425" mass="48903">MGTSDLKLNAIDNLEQDFACAASNQYFFDCLYYEFFNKSLCDFHGLPRPAKWLGRNPSIVAVIKYTSLFLSYAWAYVLFYCHLFYKVVTSLYVKRKSEKNVLLHGVVFLAVCEHSCNTIFNSPVSTKFCTWLLPQNIEVPSKYKCTPGIDFVKAIDVIDFSDIWGVLKKSITIHQLIIDKSGPDMSWQTYSVFDWVVMYAALLKLKPSLILTAEHHDRWAVMADRFSSRMQRLNRECAITIVQHGKEHSSTYENFLGQTREKGLPYKLKNVKKLFVYNDEQREIFLGNIIDANAIADDFEVLNYDRPSLKLTDVDGGVMSILFVGHPFCEQFQMLLCERLCKVLKANVYYKPHPAAKPSPKVFNASWNVIADDYFYPRVNFVISYPSTLVDEYEVHRIKAFVHPLKAELSTSDCYSASLLREIVG</sequence>
<accession>A0ABT5IZA8</accession>
<gene>
    <name evidence="1" type="ORF">PQU95_06920</name>
</gene>
<protein>
    <submittedName>
        <fullName evidence="1">Uncharacterized protein</fullName>
    </submittedName>
</protein>
<dbReference type="Proteomes" id="UP001219956">
    <property type="component" value="Unassembled WGS sequence"/>
</dbReference>
<comment type="caution">
    <text evidence="1">The sequence shown here is derived from an EMBL/GenBank/DDBJ whole genome shotgun (WGS) entry which is preliminary data.</text>
</comment>
<evidence type="ECO:0000313" key="1">
    <source>
        <dbReference type="EMBL" id="MDC7716944.1"/>
    </source>
</evidence>
<proteinExistence type="predicted"/>